<dbReference type="Proteomes" id="UP000076625">
    <property type="component" value="Unassembled WGS sequence"/>
</dbReference>
<protein>
    <submittedName>
        <fullName evidence="1">Uncharacterized protein</fullName>
    </submittedName>
</protein>
<dbReference type="STRING" id="1452487.AVW16_12495"/>
<dbReference type="AlphaFoldDB" id="A0A165F2Y9"/>
<dbReference type="SUPFAM" id="SSF50800">
    <property type="entry name" value="PK beta-barrel domain-like"/>
    <property type="match status" value="1"/>
</dbReference>
<dbReference type="GO" id="GO:0004743">
    <property type="term" value="F:pyruvate kinase activity"/>
    <property type="evidence" value="ECO:0007669"/>
    <property type="project" value="InterPro"/>
</dbReference>
<comment type="caution">
    <text evidence="1">The sequence shown here is derived from an EMBL/GenBank/DDBJ whole genome shotgun (WGS) entry which is preliminary data.</text>
</comment>
<gene>
    <name evidence="1" type="ORF">AVW16_12495</name>
</gene>
<accession>A0A165F2Y9</accession>
<organism evidence="1 2">
    <name type="scientific">Crenobacter luteus</name>
    <dbReference type="NCBI Taxonomy" id="1452487"/>
    <lineage>
        <taxon>Bacteria</taxon>
        <taxon>Pseudomonadati</taxon>
        <taxon>Pseudomonadota</taxon>
        <taxon>Betaproteobacteria</taxon>
        <taxon>Neisseriales</taxon>
        <taxon>Neisseriaceae</taxon>
        <taxon>Crenobacter</taxon>
    </lineage>
</organism>
<evidence type="ECO:0000313" key="1">
    <source>
        <dbReference type="EMBL" id="KZE30310.1"/>
    </source>
</evidence>
<dbReference type="InterPro" id="IPR015806">
    <property type="entry name" value="Pyrv_Knase_insert_dom_sf"/>
</dbReference>
<dbReference type="RefSeq" id="WP_066613129.1">
    <property type="nucleotide sequence ID" value="NZ_LQQU01000028.1"/>
</dbReference>
<reference evidence="2" key="1">
    <citation type="submission" date="2016-01" db="EMBL/GenBank/DDBJ databases">
        <title>Draft genome of Chromobacterium sp. F49.</title>
        <authorList>
            <person name="Hong K.W."/>
        </authorList>
    </citation>
    <scope>NUCLEOTIDE SEQUENCE [LARGE SCALE GENOMIC DNA]</scope>
    <source>
        <strain evidence="2">CN10</strain>
    </source>
</reference>
<evidence type="ECO:0000313" key="2">
    <source>
        <dbReference type="Proteomes" id="UP000076625"/>
    </source>
</evidence>
<proteinExistence type="predicted"/>
<keyword evidence="2" id="KW-1185">Reference proteome</keyword>
<dbReference type="InterPro" id="IPR011037">
    <property type="entry name" value="Pyrv_Knase-like_insert_dom_sf"/>
</dbReference>
<dbReference type="OrthoDB" id="4393730at2"/>
<name>A0A165F2Y9_9NEIS</name>
<dbReference type="EMBL" id="LQQU01000028">
    <property type="protein sequence ID" value="KZE30310.1"/>
    <property type="molecule type" value="Genomic_DNA"/>
</dbReference>
<sequence>MLKHCASPSAAFDRREPAPAPRVWKFGDGFADLVAGARFRFDRNPAQGDATRVALPHPELFDAARPGDALLVDGGRLRFRVLSATRDVIDTEITRGGEILDREGVRLEAGPLSVAH</sequence>
<dbReference type="Gene3D" id="2.40.33.10">
    <property type="entry name" value="PK beta-barrel domain-like"/>
    <property type="match status" value="1"/>
</dbReference>